<accession>A0ABR2B574</accession>
<comment type="caution">
    <text evidence="1">The sequence shown here is derived from an EMBL/GenBank/DDBJ whole genome shotgun (WGS) entry which is preliminary data.</text>
</comment>
<reference evidence="1 2" key="1">
    <citation type="journal article" date="2024" name="G3 (Bethesda)">
        <title>Genome assembly of Hibiscus sabdariffa L. provides insights into metabolisms of medicinal natural products.</title>
        <authorList>
            <person name="Kim T."/>
        </authorList>
    </citation>
    <scope>NUCLEOTIDE SEQUENCE [LARGE SCALE GENOMIC DNA]</scope>
    <source>
        <strain evidence="1">TK-2024</strain>
        <tissue evidence="1">Old leaves</tissue>
    </source>
</reference>
<protein>
    <submittedName>
        <fullName evidence="1">Uncharacterized protein</fullName>
    </submittedName>
</protein>
<dbReference type="Proteomes" id="UP001472677">
    <property type="component" value="Unassembled WGS sequence"/>
</dbReference>
<organism evidence="1 2">
    <name type="scientific">Hibiscus sabdariffa</name>
    <name type="common">roselle</name>
    <dbReference type="NCBI Taxonomy" id="183260"/>
    <lineage>
        <taxon>Eukaryota</taxon>
        <taxon>Viridiplantae</taxon>
        <taxon>Streptophyta</taxon>
        <taxon>Embryophyta</taxon>
        <taxon>Tracheophyta</taxon>
        <taxon>Spermatophyta</taxon>
        <taxon>Magnoliopsida</taxon>
        <taxon>eudicotyledons</taxon>
        <taxon>Gunneridae</taxon>
        <taxon>Pentapetalae</taxon>
        <taxon>rosids</taxon>
        <taxon>malvids</taxon>
        <taxon>Malvales</taxon>
        <taxon>Malvaceae</taxon>
        <taxon>Malvoideae</taxon>
        <taxon>Hibiscus</taxon>
    </lineage>
</organism>
<proteinExistence type="predicted"/>
<evidence type="ECO:0000313" key="2">
    <source>
        <dbReference type="Proteomes" id="UP001472677"/>
    </source>
</evidence>
<evidence type="ECO:0000313" key="1">
    <source>
        <dbReference type="EMBL" id="KAK8501430.1"/>
    </source>
</evidence>
<keyword evidence="2" id="KW-1185">Reference proteome</keyword>
<name>A0ABR2B574_9ROSI</name>
<sequence>MWGSSFGWALLDGSLMLRRSLPRARLFLAAQAFILLGAQVSCLCFGLFGSPALCVALIQWSVPLGGRFVVRSGCLFSCASADWPGLFLGYLLAPEGPPVRPGSNGTNASIPDPVIPTAAAPMARSPPAPAEALVAANPRDSSVPSETAEEAGGDASPELDASDVAADRSNLSDAPYDPMVHTETSDMLEEALEISRDYVLLADLTGAIQANGEDLVNKVVPEAADSIIREVAASILGVSASPDTAVVPSLPAPKPSASPSKSGLSKSAPAGLRRATMPVVPEHHEFDEWCAAQSRTPPVAEHSQAAVARASSIPPVRPHKRQASSSDPSRTKRSRPSTSSTTRIPSVPKAGMSSVNNSPAETARPKKCIN</sequence>
<dbReference type="EMBL" id="JBBPBM010000189">
    <property type="protein sequence ID" value="KAK8501430.1"/>
    <property type="molecule type" value="Genomic_DNA"/>
</dbReference>
<gene>
    <name evidence="1" type="ORF">V6N12_047015</name>
</gene>